<dbReference type="AlphaFoldDB" id="A0A420HE47"/>
<dbReference type="PANTHER" id="PTHR12732">
    <property type="entry name" value="UNCHARACTERIZED PROTEASOME COMPONENT REGION PCI-CONTAINING"/>
    <property type="match status" value="1"/>
</dbReference>
<dbReference type="GO" id="GO:0003690">
    <property type="term" value="F:double-stranded DNA binding"/>
    <property type="evidence" value="ECO:0007669"/>
    <property type="project" value="InterPro"/>
</dbReference>
<dbReference type="InterPro" id="IPR045114">
    <property type="entry name" value="Csn12-like"/>
</dbReference>
<evidence type="ECO:0000313" key="2">
    <source>
        <dbReference type="Proteomes" id="UP000286134"/>
    </source>
</evidence>
<dbReference type="InterPro" id="IPR036388">
    <property type="entry name" value="WH-like_DNA-bd_sf"/>
</dbReference>
<protein>
    <submittedName>
        <fullName evidence="1">PCI domain-containing protein</fullName>
    </submittedName>
</protein>
<dbReference type="Gene3D" id="1.10.10.10">
    <property type="entry name" value="Winged helix-like DNA-binding domain superfamily/Winged helix DNA-binding domain"/>
    <property type="match status" value="1"/>
</dbReference>
<dbReference type="Proteomes" id="UP000286134">
    <property type="component" value="Unassembled WGS sequence"/>
</dbReference>
<gene>
    <name evidence="1" type="ORF">OnM2_088001</name>
</gene>
<proteinExistence type="predicted"/>
<dbReference type="PANTHER" id="PTHR12732:SF8">
    <property type="entry name" value="NUCLEAR MRNA EXPORT PROTEIN THP1"/>
    <property type="match status" value="1"/>
</dbReference>
<name>A0A420HE47_9PEZI</name>
<accession>A0A420HE47</accession>
<comment type="caution">
    <text evidence="1">The sequence shown here is derived from an EMBL/GenBank/DDBJ whole genome shotgun (WGS) entry which is preliminary data.</text>
</comment>
<dbReference type="STRING" id="212602.A0A420HE47"/>
<evidence type="ECO:0000313" key="1">
    <source>
        <dbReference type="EMBL" id="RKF55665.1"/>
    </source>
</evidence>
<sequence>MTMSMVDQYLTSIARFLKTKNGRHLQTFLLVEPPLPAEFTRLSLEIKNLFPKEPQEAVDGRNDKLDRYIEGILPVAENESIDSNDLAYAWPGFQILIREYFKFWRDVDFNDLLMTHTLLSEVTSACIASLSHPIYGVFVLPATVYFCSCLAKLTITLDKRPDLTAKLRKVADEGESKSLAENSAETILRAFTICLTERSSTKNGIIKDGQPESKKVEIYQFANMVLKLLYQCKKPRLASQIFTNILQNSPPLAIYTTSKRVTYLYYLGRYHFASNHFFYAQRCLEAAYNQCLTKFVKHRRLILVYLIAANLILGRFPSKVLLSRPEVSDIIARFLPIMQAIRTGDMILFKKSFGRESGNQRWFFDKGIYLPMLGRCEMLVWRTLARKVFLLTYQFPTDPNSRKAPTLDVSDLVIAAQYCQKILEGWKMPMDKLAIMQSGRIHTNKIFMKHDDLVRPLKGSKKLVAQEGLIYGNQVPDVIHIEAIMASLIQQGLIYGYLSHSQGKFAIIGSKQRGGPVKAGFPNVWETLKLKAEQEEKDIEIPGWVQKEKAVGGVINLSGVGLAAFS</sequence>
<dbReference type="EMBL" id="MCFK01008815">
    <property type="protein sequence ID" value="RKF55665.1"/>
    <property type="molecule type" value="Genomic_DNA"/>
</dbReference>
<dbReference type="OrthoDB" id="5404651at2759"/>
<keyword evidence="2" id="KW-1185">Reference proteome</keyword>
<reference evidence="1 2" key="1">
    <citation type="journal article" date="2018" name="BMC Genomics">
        <title>Comparative genome analyses reveal sequence features reflecting distinct modes of host-adaptation between dicot and monocot powdery mildew.</title>
        <authorList>
            <person name="Wu Y."/>
            <person name="Ma X."/>
            <person name="Pan Z."/>
            <person name="Kale S.D."/>
            <person name="Song Y."/>
            <person name="King H."/>
            <person name="Zhang Q."/>
            <person name="Presley C."/>
            <person name="Deng X."/>
            <person name="Wei C.I."/>
            <person name="Xiao S."/>
        </authorList>
    </citation>
    <scope>NUCLEOTIDE SEQUENCE [LARGE SCALE GENOMIC DNA]</scope>
    <source>
        <strain evidence="1">UMSG2</strain>
    </source>
</reference>
<dbReference type="SMART" id="SM00753">
    <property type="entry name" value="PAM"/>
    <property type="match status" value="1"/>
</dbReference>
<dbReference type="GO" id="GO:0003723">
    <property type="term" value="F:RNA binding"/>
    <property type="evidence" value="ECO:0007669"/>
    <property type="project" value="InterPro"/>
</dbReference>
<organism evidence="1 2">
    <name type="scientific">Erysiphe neolycopersici</name>
    <dbReference type="NCBI Taxonomy" id="212602"/>
    <lineage>
        <taxon>Eukaryota</taxon>
        <taxon>Fungi</taxon>
        <taxon>Dikarya</taxon>
        <taxon>Ascomycota</taxon>
        <taxon>Pezizomycotina</taxon>
        <taxon>Leotiomycetes</taxon>
        <taxon>Erysiphales</taxon>
        <taxon>Erysiphaceae</taxon>
        <taxon>Erysiphe</taxon>
    </lineage>
</organism>